<dbReference type="PROSITE" id="PS50009">
    <property type="entry name" value="RASGEF_CAT"/>
    <property type="match status" value="1"/>
</dbReference>
<proteinExistence type="inferred from homology"/>
<dbReference type="SUPFAM" id="SSF48366">
    <property type="entry name" value="Ras GEF"/>
    <property type="match status" value="1"/>
</dbReference>
<dbReference type="GO" id="GO:0016887">
    <property type="term" value="F:ATP hydrolysis activity"/>
    <property type="evidence" value="ECO:0007669"/>
    <property type="project" value="InterPro"/>
</dbReference>
<dbReference type="GO" id="GO:0005524">
    <property type="term" value="F:ATP binding"/>
    <property type="evidence" value="ECO:0007669"/>
    <property type="project" value="UniProtKB-KW"/>
</dbReference>
<dbReference type="InterPro" id="IPR049337">
    <property type="entry name" value="TOR1A_C"/>
</dbReference>
<dbReference type="Gene3D" id="3.40.50.300">
    <property type="entry name" value="P-loop containing nucleotide triphosphate hydrolases"/>
    <property type="match status" value="1"/>
</dbReference>
<dbReference type="FunFam" id="3.40.50.300:FF:002276">
    <property type="entry name" value="Torsin, putative"/>
    <property type="match status" value="1"/>
</dbReference>
<dbReference type="Pfam" id="PF00617">
    <property type="entry name" value="RasGEF"/>
    <property type="match status" value="1"/>
</dbReference>
<keyword evidence="5" id="KW-0256">Endoplasmic reticulum</keyword>
<sequence length="543" mass="61526">MGVGSGIELLTLQHGQQLRQDLLERFHTMSITLAMNMLGCTGTNEERAALLHKVIQIAAELKTTMGNMFGFAAVMRALEMPQVSRLEQTWMALRQRHTEGAILYEKTLRPFLNSLNDGRESCPLSNTTFPHVLPLLNLLEKTSAMGEGTEPWELGEVSVDVVMFHLGAARTVAQLGGIYRSNAESKLQGFQEQSEIRDLFLTDFQMRLLWGSKGAEENQTLRFSKFDQQEGKMLAVLFLFFVFSYSPVSSVFQKLYCTISDSCDCDFKPNIRDLEWDLYKNVFGQHLVQDIVSEEVAKFLEDKSPEQPLVLSFHGSMGTGKTLVSTMLGNHLYGSAMSSPFVHQFVPTLHFPSHKLVHQYRVELKSWVQGNLTECARSVFIFDEMEKMPPGVIDVLEPFLGPSHVVFRTNYRKAIYVFISTTGEEAIHKVALENRRAGREREEIKVWDLEEGILQTSYNSNTSGFFQSNLVQQNLITCFVPFLPLTRNHVERCVQSQLHQRNIHSRSDVVEAVGRSMIYSPVQGQYFSTTGCKAVSAKINFFL</sequence>
<evidence type="ECO:0000256" key="6">
    <source>
        <dbReference type="ARBA" id="ARBA00022840"/>
    </source>
</evidence>
<evidence type="ECO:0000256" key="1">
    <source>
        <dbReference type="ARBA" id="ARBA00004319"/>
    </source>
</evidence>
<comment type="subcellular location">
    <subcellularLocation>
        <location evidence="1">Endoplasmic reticulum lumen</location>
    </subcellularLocation>
</comment>
<dbReference type="SMART" id="SM00147">
    <property type="entry name" value="RasGEF"/>
    <property type="match status" value="1"/>
</dbReference>
<organism evidence="10">
    <name type="scientific">Iconisemion striatum</name>
    <dbReference type="NCBI Taxonomy" id="60296"/>
    <lineage>
        <taxon>Eukaryota</taxon>
        <taxon>Metazoa</taxon>
        <taxon>Chordata</taxon>
        <taxon>Craniata</taxon>
        <taxon>Vertebrata</taxon>
        <taxon>Euteleostomi</taxon>
        <taxon>Actinopterygii</taxon>
        <taxon>Neopterygii</taxon>
        <taxon>Teleostei</taxon>
        <taxon>Neoteleostei</taxon>
        <taxon>Acanthomorphata</taxon>
        <taxon>Ovalentaria</taxon>
        <taxon>Atherinomorphae</taxon>
        <taxon>Cyprinodontiformes</taxon>
        <taxon>Nothobranchiidae</taxon>
        <taxon>Iconisemion</taxon>
    </lineage>
</organism>
<dbReference type="InterPro" id="IPR001895">
    <property type="entry name" value="RASGEF_cat_dom"/>
</dbReference>
<dbReference type="Pfam" id="PF06309">
    <property type="entry name" value="Torsin"/>
    <property type="match status" value="1"/>
</dbReference>
<keyword evidence="8" id="KW-0344">Guanine-nucleotide releasing factor</keyword>
<keyword evidence="4" id="KW-0547">Nucleotide-binding</keyword>
<dbReference type="SUPFAM" id="SSF52540">
    <property type="entry name" value="P-loop containing nucleoside triphosphate hydrolases"/>
    <property type="match status" value="1"/>
</dbReference>
<dbReference type="InterPro" id="IPR036964">
    <property type="entry name" value="RASGEF_cat_dom_sf"/>
</dbReference>
<dbReference type="GO" id="GO:0007264">
    <property type="term" value="P:small GTPase-mediated signal transduction"/>
    <property type="evidence" value="ECO:0007669"/>
    <property type="project" value="InterPro"/>
</dbReference>
<dbReference type="Gene3D" id="1.10.840.10">
    <property type="entry name" value="Ras guanine-nucleotide exchange factors catalytic domain"/>
    <property type="match status" value="1"/>
</dbReference>
<evidence type="ECO:0000256" key="5">
    <source>
        <dbReference type="ARBA" id="ARBA00022824"/>
    </source>
</evidence>
<accession>A0A1A7WUZ5</accession>
<keyword evidence="7" id="KW-0325">Glycoprotein</keyword>
<evidence type="ECO:0000256" key="3">
    <source>
        <dbReference type="ARBA" id="ARBA00022729"/>
    </source>
</evidence>
<dbReference type="InterPro" id="IPR051853">
    <property type="entry name" value="SH2-Ras-GEF_adapter"/>
</dbReference>
<gene>
    <name evidence="10" type="primary">SH2D3CB</name>
</gene>
<evidence type="ECO:0000256" key="7">
    <source>
        <dbReference type="ARBA" id="ARBA00023180"/>
    </source>
</evidence>
<reference evidence="10" key="1">
    <citation type="submission" date="2016-05" db="EMBL/GenBank/DDBJ databases">
        <authorList>
            <person name="Lavstsen T."/>
            <person name="Jespersen J.S."/>
        </authorList>
    </citation>
    <scope>NUCLEOTIDE SEQUENCE</scope>
    <source>
        <tissue evidence="10">Brain</tissue>
    </source>
</reference>
<name>A0A1A7WUZ5_9TELE</name>
<dbReference type="GO" id="GO:0005085">
    <property type="term" value="F:guanyl-nucleotide exchange factor activity"/>
    <property type="evidence" value="ECO:0007669"/>
    <property type="project" value="UniProtKB-KW"/>
</dbReference>
<dbReference type="PANTHER" id="PTHR14247">
    <property type="entry name" value="BREAST CANCER ANTI-ESTROGEN RESISTANCE PROTEIN 3 HOMOLOG-LIKE PROTEIN"/>
    <property type="match status" value="1"/>
</dbReference>
<evidence type="ECO:0000259" key="9">
    <source>
        <dbReference type="PROSITE" id="PS50009"/>
    </source>
</evidence>
<dbReference type="InterPro" id="IPR027417">
    <property type="entry name" value="P-loop_NTPase"/>
</dbReference>
<dbReference type="InterPro" id="IPR010448">
    <property type="entry name" value="Torsin"/>
</dbReference>
<dbReference type="EMBL" id="HADW01008091">
    <property type="protein sequence ID" value="SBP09491.1"/>
    <property type="molecule type" value="Transcribed_RNA"/>
</dbReference>
<reference evidence="10" key="2">
    <citation type="submission" date="2016-06" db="EMBL/GenBank/DDBJ databases">
        <title>The genome of a short-lived fish provides insights into sex chromosome evolution and the genetic control of aging.</title>
        <authorList>
            <person name="Reichwald K."/>
            <person name="Felder M."/>
            <person name="Petzold A."/>
            <person name="Koch P."/>
            <person name="Groth M."/>
            <person name="Platzer M."/>
        </authorList>
    </citation>
    <scope>NUCLEOTIDE SEQUENCE</scope>
    <source>
        <tissue evidence="10">Brain</tissue>
    </source>
</reference>
<dbReference type="InterPro" id="IPR023578">
    <property type="entry name" value="Ras_GEF_dom_sf"/>
</dbReference>
<keyword evidence="6" id="KW-0067">ATP-binding</keyword>
<evidence type="ECO:0000256" key="2">
    <source>
        <dbReference type="ARBA" id="ARBA00006235"/>
    </source>
</evidence>
<feature type="domain" description="Ras-GEF" evidence="9">
    <location>
        <begin position="1"/>
        <end position="219"/>
    </location>
</feature>
<dbReference type="PANTHER" id="PTHR14247:SF6">
    <property type="entry name" value="SH2 DOMAIN-CONTAINING PROTEIN 3C"/>
    <property type="match status" value="1"/>
</dbReference>
<evidence type="ECO:0000256" key="8">
    <source>
        <dbReference type="PROSITE-ProRule" id="PRU00168"/>
    </source>
</evidence>
<dbReference type="Pfam" id="PF21376">
    <property type="entry name" value="TOR1A_C"/>
    <property type="match status" value="1"/>
</dbReference>
<dbReference type="AlphaFoldDB" id="A0A1A7WUZ5"/>
<protein>
    <submittedName>
        <fullName evidence="10">SH2 domain containing 3Cb</fullName>
    </submittedName>
</protein>
<dbReference type="GO" id="GO:0005788">
    <property type="term" value="C:endoplasmic reticulum lumen"/>
    <property type="evidence" value="ECO:0007669"/>
    <property type="project" value="UniProtKB-SubCell"/>
</dbReference>
<comment type="similarity">
    <text evidence="2">Belongs to the ClpA/ClpB family. Torsin subfamily.</text>
</comment>
<evidence type="ECO:0000313" key="10">
    <source>
        <dbReference type="EMBL" id="SBP09491.1"/>
    </source>
</evidence>
<evidence type="ECO:0000256" key="4">
    <source>
        <dbReference type="ARBA" id="ARBA00022741"/>
    </source>
</evidence>
<keyword evidence="3" id="KW-0732">Signal</keyword>